<keyword evidence="1" id="KW-0812">Transmembrane</keyword>
<evidence type="ECO:0000313" key="3">
    <source>
        <dbReference type="Proteomes" id="UP000014174"/>
    </source>
</evidence>
<evidence type="ECO:0000313" key="2">
    <source>
        <dbReference type="EMBL" id="EOR93398.1"/>
    </source>
</evidence>
<dbReference type="RefSeq" id="WP_016196705.1">
    <property type="nucleotide sequence ID" value="NZ_AQPN01000116.1"/>
</dbReference>
<keyword evidence="1" id="KW-1133">Transmembrane helix</keyword>
<protein>
    <submittedName>
        <fullName evidence="2">Uncharacterized protein</fullName>
    </submittedName>
</protein>
<keyword evidence="1" id="KW-0472">Membrane</keyword>
<name>R9GNU3_9SPHI</name>
<organism evidence="2 3">
    <name type="scientific">Arcticibacter svalbardensis MN12-7</name>
    <dbReference type="NCBI Taxonomy" id="1150600"/>
    <lineage>
        <taxon>Bacteria</taxon>
        <taxon>Pseudomonadati</taxon>
        <taxon>Bacteroidota</taxon>
        <taxon>Sphingobacteriia</taxon>
        <taxon>Sphingobacteriales</taxon>
        <taxon>Sphingobacteriaceae</taxon>
        <taxon>Arcticibacter</taxon>
    </lineage>
</organism>
<dbReference type="OrthoDB" id="797216at2"/>
<dbReference type="EMBL" id="AQPN01000116">
    <property type="protein sequence ID" value="EOR93398.1"/>
    <property type="molecule type" value="Genomic_DNA"/>
</dbReference>
<dbReference type="AlphaFoldDB" id="R9GNU3"/>
<proteinExistence type="predicted"/>
<dbReference type="Proteomes" id="UP000014174">
    <property type="component" value="Unassembled WGS sequence"/>
</dbReference>
<accession>R9GNU3</accession>
<dbReference type="STRING" id="1150600.ADIARSV_3477"/>
<keyword evidence="3" id="KW-1185">Reference proteome</keyword>
<gene>
    <name evidence="2" type="ORF">ADIARSV_3477</name>
</gene>
<feature type="transmembrane region" description="Helical" evidence="1">
    <location>
        <begin position="54"/>
        <end position="74"/>
    </location>
</feature>
<comment type="caution">
    <text evidence="2">The sequence shown here is derived from an EMBL/GenBank/DDBJ whole genome shotgun (WGS) entry which is preliminary data.</text>
</comment>
<sequence>MKLNGSKSIKELEEIIDRVIEQDKKTAFNSFMVEKVLLRLQGKQVVIVPLYQKALQTAAFAACILLAVSLGIFLGETYSNDKIYTHPYEITADDSQIERLDILTAQ</sequence>
<reference evidence="2 3" key="1">
    <citation type="journal article" date="2013" name="Genome Announc.">
        <title>Draft Genome Sequence of Arcticibacter svalbardensis Strain MN12-7T, a Member of the Family Sphingobacteriaceae Isolated from an Arctic Soil Sample.</title>
        <authorList>
            <person name="Shivaji S."/>
            <person name="Ara S."/>
            <person name="Prasad S."/>
            <person name="Manasa B.P."/>
            <person name="Begum Z."/>
            <person name="Singh A."/>
            <person name="Kumar Pinnaka A."/>
        </authorList>
    </citation>
    <scope>NUCLEOTIDE SEQUENCE [LARGE SCALE GENOMIC DNA]</scope>
    <source>
        <strain evidence="2 3">MN12-7</strain>
    </source>
</reference>
<evidence type="ECO:0000256" key="1">
    <source>
        <dbReference type="SAM" id="Phobius"/>
    </source>
</evidence>